<feature type="compositionally biased region" description="Low complexity" evidence="1">
    <location>
        <begin position="153"/>
        <end position="162"/>
    </location>
</feature>
<evidence type="ECO:0008006" key="5">
    <source>
        <dbReference type="Google" id="ProtNLM"/>
    </source>
</evidence>
<feature type="region of interest" description="Disordered" evidence="1">
    <location>
        <begin position="150"/>
        <end position="201"/>
    </location>
</feature>
<evidence type="ECO:0000313" key="4">
    <source>
        <dbReference type="Proteomes" id="UP001171902"/>
    </source>
</evidence>
<sequence>MTWIKGRKSATGLALAATAALIGSMMIGSPALAAEVTIPINDGNVPTTAGNAGTISCDNIPPGDIGDDQDGWVFVLPESAGAEGNFISVTATFEDENGDEQVYTTGANGGIVSGSGDNKAYIITPAGWTLVNAEAQVTDPDEGAFFNLTHACPGKPGDSPTTPGGGTTPPGNGTTQPGNGTTAPGGSTMPGDQSASANGLPTTGGSTGLMLGLGLFLAAGGVVLVMFLRRRAQADS</sequence>
<keyword evidence="2" id="KW-0812">Transmembrane</keyword>
<evidence type="ECO:0000313" key="3">
    <source>
        <dbReference type="EMBL" id="MDN3240589.1"/>
    </source>
</evidence>
<feature type="compositionally biased region" description="Low complexity" evidence="1">
    <location>
        <begin position="169"/>
        <end position="186"/>
    </location>
</feature>
<comment type="caution">
    <text evidence="3">The sequence shown here is derived from an EMBL/GenBank/DDBJ whole genome shotgun (WGS) entry which is preliminary data.</text>
</comment>
<protein>
    <recommendedName>
        <fullName evidence="5">LPXTG cell wall anchor domain-containing protein</fullName>
    </recommendedName>
</protein>
<accession>A0ABT7YQB2</accession>
<evidence type="ECO:0000256" key="1">
    <source>
        <dbReference type="SAM" id="MobiDB-lite"/>
    </source>
</evidence>
<organism evidence="3 4">
    <name type="scientific">Glycomyces tritici</name>
    <dbReference type="NCBI Taxonomy" id="2665176"/>
    <lineage>
        <taxon>Bacteria</taxon>
        <taxon>Bacillati</taxon>
        <taxon>Actinomycetota</taxon>
        <taxon>Actinomycetes</taxon>
        <taxon>Glycomycetales</taxon>
        <taxon>Glycomycetaceae</taxon>
        <taxon>Glycomyces</taxon>
    </lineage>
</organism>
<keyword evidence="4" id="KW-1185">Reference proteome</keyword>
<name>A0ABT7YQB2_9ACTN</name>
<evidence type="ECO:0000256" key="2">
    <source>
        <dbReference type="SAM" id="Phobius"/>
    </source>
</evidence>
<keyword evidence="2" id="KW-1133">Transmembrane helix</keyword>
<feature type="transmembrane region" description="Helical" evidence="2">
    <location>
        <begin position="208"/>
        <end position="228"/>
    </location>
</feature>
<gene>
    <name evidence="3" type="ORF">QWI33_12695</name>
</gene>
<proteinExistence type="predicted"/>
<dbReference type="RefSeq" id="WP_289957512.1">
    <property type="nucleotide sequence ID" value="NZ_JAUEMJ010000003.1"/>
</dbReference>
<keyword evidence="2" id="KW-0472">Membrane</keyword>
<reference evidence="3" key="1">
    <citation type="submission" date="2023-06" db="EMBL/GenBank/DDBJ databases">
        <title>Gycomyces niveus sp.nov., a novel actinomycete isolated from soil in Shouguang.</title>
        <authorList>
            <person name="Yang X."/>
            <person name="Zhao J."/>
        </authorList>
    </citation>
    <scope>NUCLEOTIDE SEQUENCE</scope>
    <source>
        <strain evidence="3">NEAU C2</strain>
    </source>
</reference>
<dbReference type="Proteomes" id="UP001171902">
    <property type="component" value="Unassembled WGS sequence"/>
</dbReference>
<dbReference type="EMBL" id="JAUEMJ010000003">
    <property type="protein sequence ID" value="MDN3240589.1"/>
    <property type="molecule type" value="Genomic_DNA"/>
</dbReference>